<accession>A0A6N3G8H6</accession>
<evidence type="ECO:0000313" key="1">
    <source>
        <dbReference type="EMBL" id="VYU60213.1"/>
    </source>
</evidence>
<organism evidence="1">
    <name type="scientific">Enterococcus casseliflavus</name>
    <name type="common">Enterococcus flavescens</name>
    <dbReference type="NCBI Taxonomy" id="37734"/>
    <lineage>
        <taxon>Bacteria</taxon>
        <taxon>Bacillati</taxon>
        <taxon>Bacillota</taxon>
        <taxon>Bacilli</taxon>
        <taxon>Lactobacillales</taxon>
        <taxon>Enterococcaceae</taxon>
        <taxon>Enterococcus</taxon>
    </lineage>
</organism>
<dbReference type="EMBL" id="CACRTX010000018">
    <property type="protein sequence ID" value="VYU60213.1"/>
    <property type="molecule type" value="Genomic_DNA"/>
</dbReference>
<sequence length="94" mass="10625">MKLNDVLYRRQYKIVLSSDISSLDLSSLNSLGVWSNPKDKHYVLTLKNNDDPCKDPAVFEEKFKEITGLGSKDFNLETKNGPLTLQGAVDSSWF</sequence>
<proteinExistence type="predicted"/>
<gene>
    <name evidence="1" type="ORF">ECLFYP2_00757</name>
</gene>
<reference evidence="1" key="1">
    <citation type="submission" date="2019-11" db="EMBL/GenBank/DDBJ databases">
        <authorList>
            <person name="Feng L."/>
        </authorList>
    </citation>
    <scope>NUCLEOTIDE SEQUENCE</scope>
    <source>
        <strain evidence="1">ECasseliflavusLFYP2</strain>
    </source>
</reference>
<protein>
    <submittedName>
        <fullName evidence="1">Uncharacterized protein</fullName>
    </submittedName>
</protein>
<dbReference type="AlphaFoldDB" id="A0A6N3G8H6"/>
<dbReference type="RefSeq" id="WP_421758532.1">
    <property type="nucleotide sequence ID" value="NZ_CACRTX010000018.1"/>
</dbReference>
<name>A0A6N3G8H6_ENTCA</name>